<dbReference type="RefSeq" id="WP_198113457.1">
    <property type="nucleotide sequence ID" value="NZ_JAEDAK010000024.1"/>
</dbReference>
<comment type="caution">
    <text evidence="5">The sequence shown here is derived from an EMBL/GenBank/DDBJ whole genome shotgun (WGS) entry which is preliminary data.</text>
</comment>
<sequence>MPPPSDSLRTTLARHAPVSRQQLAERTGLPLRSLQRQLEALGPELLAAGQTRRRRFALRRALRGLLFDEPVYAIDASGAVSQLGRLVPIRPEGCHLDLTASLWPLGPSGAGEAREGWWPGLPYPLADARPQGFLGRLFARRHARELQLDADPTRWSDDAVLLALRSLGADLPGNLVLGDAALEQARAQWLQPPPTPESDAELSARYADLATRTMQEGIAGSSAAGEFPKFITQRQLAGAATPHCIVKFSGADAGSATVQRWSDLLVCEHLALQALALHTALPVARSRILQGGGRTFLESERFDRHGRFGRSPVVSLQTVDAALLGHAGEWPQAGRALREVGFIRAETLQRIELLHAFGRLIANSDMHAGNLGLLPQRQADGRSGFEMAPAYDMLPMAYAPLGGGELPQREFTPPLPSPAQADVWRQALAAATAFWAEAAQDDRISNGFRAVAADNLQRLQRAAELPL</sequence>
<comment type="similarity">
    <text evidence="1">Belongs to the HipA Ser/Thr kinase family.</text>
</comment>
<name>A0A931J835_9BURK</name>
<keyword evidence="2" id="KW-0808">Transferase</keyword>
<proteinExistence type="inferred from homology"/>
<dbReference type="Pfam" id="PF07804">
    <property type="entry name" value="HipA_C"/>
    <property type="match status" value="1"/>
</dbReference>
<evidence type="ECO:0000256" key="2">
    <source>
        <dbReference type="ARBA" id="ARBA00022679"/>
    </source>
</evidence>
<dbReference type="GO" id="GO:0005829">
    <property type="term" value="C:cytosol"/>
    <property type="evidence" value="ECO:0007669"/>
    <property type="project" value="TreeGrafter"/>
</dbReference>
<dbReference type="EMBL" id="JAEDAK010000024">
    <property type="protein sequence ID" value="MBH9579508.1"/>
    <property type="molecule type" value="Genomic_DNA"/>
</dbReference>
<dbReference type="PANTHER" id="PTHR37419:SF8">
    <property type="entry name" value="TOXIN YJJJ"/>
    <property type="match status" value="1"/>
</dbReference>
<gene>
    <name evidence="5" type="primary">yjjJ</name>
    <name evidence="5" type="ORF">I7X39_21635</name>
</gene>
<evidence type="ECO:0000256" key="3">
    <source>
        <dbReference type="ARBA" id="ARBA00022777"/>
    </source>
</evidence>
<dbReference type="AlphaFoldDB" id="A0A931J835"/>
<feature type="domain" description="HipA-like C-terminal" evidence="4">
    <location>
        <begin position="221"/>
        <end position="398"/>
    </location>
</feature>
<dbReference type="GO" id="GO:0004674">
    <property type="term" value="F:protein serine/threonine kinase activity"/>
    <property type="evidence" value="ECO:0007669"/>
    <property type="project" value="TreeGrafter"/>
</dbReference>
<organism evidence="5 6">
    <name type="scientific">Inhella proteolytica</name>
    <dbReference type="NCBI Taxonomy" id="2795029"/>
    <lineage>
        <taxon>Bacteria</taxon>
        <taxon>Pseudomonadati</taxon>
        <taxon>Pseudomonadota</taxon>
        <taxon>Betaproteobacteria</taxon>
        <taxon>Burkholderiales</taxon>
        <taxon>Sphaerotilaceae</taxon>
        <taxon>Inhella</taxon>
    </lineage>
</organism>
<dbReference type="NCBIfam" id="NF007297">
    <property type="entry name" value="PRK09775.1"/>
    <property type="match status" value="1"/>
</dbReference>
<keyword evidence="3" id="KW-0418">Kinase</keyword>
<reference evidence="5" key="1">
    <citation type="submission" date="2020-12" db="EMBL/GenBank/DDBJ databases">
        <title>The genome sequence of Inhella sp. 1Y17.</title>
        <authorList>
            <person name="Liu Y."/>
        </authorList>
    </citation>
    <scope>NUCLEOTIDE SEQUENCE</scope>
    <source>
        <strain evidence="5">1Y17</strain>
    </source>
</reference>
<accession>A0A931J835</accession>
<evidence type="ECO:0000259" key="4">
    <source>
        <dbReference type="Pfam" id="PF07804"/>
    </source>
</evidence>
<dbReference type="PANTHER" id="PTHR37419">
    <property type="entry name" value="SERINE/THREONINE-PROTEIN KINASE TOXIN HIPA"/>
    <property type="match status" value="1"/>
</dbReference>
<dbReference type="Proteomes" id="UP000613266">
    <property type="component" value="Unassembled WGS sequence"/>
</dbReference>
<dbReference type="InterPro" id="IPR052028">
    <property type="entry name" value="HipA_Ser/Thr_kinase"/>
</dbReference>
<evidence type="ECO:0000313" key="5">
    <source>
        <dbReference type="EMBL" id="MBH9579508.1"/>
    </source>
</evidence>
<dbReference type="InterPro" id="IPR012893">
    <property type="entry name" value="HipA-like_C"/>
</dbReference>
<evidence type="ECO:0000313" key="6">
    <source>
        <dbReference type="Proteomes" id="UP000613266"/>
    </source>
</evidence>
<keyword evidence="6" id="KW-1185">Reference proteome</keyword>
<protein>
    <submittedName>
        <fullName evidence="5">Type II toxin-antitoxin system HipA family toxin YjjJ</fullName>
    </submittedName>
</protein>
<evidence type="ECO:0000256" key="1">
    <source>
        <dbReference type="ARBA" id="ARBA00010164"/>
    </source>
</evidence>